<evidence type="ECO:0000313" key="11">
    <source>
        <dbReference type="Proteomes" id="UP000838686"/>
    </source>
</evidence>
<dbReference type="InterPro" id="IPR039421">
    <property type="entry name" value="Type_1_exporter"/>
</dbReference>
<evidence type="ECO:0000259" key="9">
    <source>
        <dbReference type="PROSITE" id="PS50929"/>
    </source>
</evidence>
<dbReference type="SMART" id="SM00382">
    <property type="entry name" value="AAA"/>
    <property type="match status" value="1"/>
</dbReference>
<dbReference type="PANTHER" id="PTHR43394">
    <property type="entry name" value="ATP-DEPENDENT PERMEASE MDL1, MITOCHONDRIAL"/>
    <property type="match status" value="1"/>
</dbReference>
<dbReference type="PROSITE" id="PS50893">
    <property type="entry name" value="ABC_TRANSPORTER_2"/>
    <property type="match status" value="1"/>
</dbReference>
<dbReference type="Gene3D" id="3.40.50.300">
    <property type="entry name" value="P-loop containing nucleotide triphosphate hydrolases"/>
    <property type="match status" value="1"/>
</dbReference>
<dbReference type="EC" id="3.6.3.-" evidence="10"/>
<feature type="domain" description="ABC transporter" evidence="8">
    <location>
        <begin position="346"/>
        <end position="580"/>
    </location>
</feature>
<keyword evidence="11" id="KW-1185">Reference proteome</keyword>
<dbReference type="InterPro" id="IPR036640">
    <property type="entry name" value="ABC1_TM_sf"/>
</dbReference>
<evidence type="ECO:0000256" key="7">
    <source>
        <dbReference type="SAM" id="Phobius"/>
    </source>
</evidence>
<evidence type="ECO:0000256" key="3">
    <source>
        <dbReference type="ARBA" id="ARBA00022741"/>
    </source>
</evidence>
<dbReference type="GO" id="GO:0016787">
    <property type="term" value="F:hydrolase activity"/>
    <property type="evidence" value="ECO:0007669"/>
    <property type="project" value="UniProtKB-KW"/>
</dbReference>
<feature type="transmembrane region" description="Helical" evidence="7">
    <location>
        <begin position="286"/>
        <end position="304"/>
    </location>
</feature>
<name>A0ABN8H1V2_9BACL</name>
<feature type="transmembrane region" description="Helical" evidence="7">
    <location>
        <begin position="66"/>
        <end position="85"/>
    </location>
</feature>
<keyword evidence="3" id="KW-0547">Nucleotide-binding</keyword>
<feature type="domain" description="ABC transmembrane type-1" evidence="9">
    <location>
        <begin position="30"/>
        <end position="312"/>
    </location>
</feature>
<keyword evidence="6 7" id="KW-0472">Membrane</keyword>
<gene>
    <name evidence="10" type="ORF">PAECIP111893_04765</name>
</gene>
<dbReference type="InterPro" id="IPR003439">
    <property type="entry name" value="ABC_transporter-like_ATP-bd"/>
</dbReference>
<dbReference type="PROSITE" id="PS00211">
    <property type="entry name" value="ABC_TRANSPORTER_1"/>
    <property type="match status" value="1"/>
</dbReference>
<protein>
    <submittedName>
        <fullName evidence="10">Multidrug export ATP-binding/permease protein</fullName>
        <ecNumber evidence="10">3.6.3.-</ecNumber>
    </submittedName>
</protein>
<dbReference type="PANTHER" id="PTHR43394:SF1">
    <property type="entry name" value="ATP-BINDING CASSETTE SUB-FAMILY B MEMBER 10, MITOCHONDRIAL"/>
    <property type="match status" value="1"/>
</dbReference>
<dbReference type="SUPFAM" id="SSF52540">
    <property type="entry name" value="P-loop containing nucleoside triphosphate hydrolases"/>
    <property type="match status" value="1"/>
</dbReference>
<keyword evidence="5 7" id="KW-1133">Transmembrane helix</keyword>
<dbReference type="GO" id="GO:0005524">
    <property type="term" value="F:ATP binding"/>
    <property type="evidence" value="ECO:0007669"/>
    <property type="project" value="UniProtKB-KW"/>
</dbReference>
<reference evidence="10" key="1">
    <citation type="submission" date="2022-01" db="EMBL/GenBank/DDBJ databases">
        <authorList>
            <person name="Criscuolo A."/>
        </authorList>
    </citation>
    <scope>NUCLEOTIDE SEQUENCE</scope>
    <source>
        <strain evidence="10">CIP111893</strain>
    </source>
</reference>
<feature type="transmembrane region" description="Helical" evidence="7">
    <location>
        <begin position="144"/>
        <end position="164"/>
    </location>
</feature>
<dbReference type="RefSeq" id="WP_236345564.1">
    <property type="nucleotide sequence ID" value="NZ_CAKMMF010000037.1"/>
</dbReference>
<dbReference type="InterPro" id="IPR003593">
    <property type="entry name" value="AAA+_ATPase"/>
</dbReference>
<proteinExistence type="predicted"/>
<keyword evidence="2 7" id="KW-0812">Transmembrane</keyword>
<dbReference type="InterPro" id="IPR027417">
    <property type="entry name" value="P-loop_NTPase"/>
</dbReference>
<dbReference type="Proteomes" id="UP000838686">
    <property type="component" value="Unassembled WGS sequence"/>
</dbReference>
<dbReference type="Gene3D" id="1.20.1560.10">
    <property type="entry name" value="ABC transporter type 1, transmembrane domain"/>
    <property type="match status" value="1"/>
</dbReference>
<sequence length="602" mass="67703">MSTESKPSTNSWATYKWVVSHLRPYRGKMAVIICCGLIAAAGELLSPFLIQRLIDKVIPEQDKLGFYQILGMLTAAFLVILVCSLTRNILQSKVSASAARDLQYNALLHLRKLGFSYYEQRPVGETLSLLNHKVQSAELVFKRFFPEIVQLCLFLVAAACLLLYQSALLSLIILPCFATYYFFGPRLDRKFSRLSRKMAEDRTSFDKKVYESVSGAREFRAFGSEEWDISRNRGLFKNVTRTTLSWVFIGHFRWSLRSFLFQIGTVSIFVLGYFLIQWGWMTVGQFIAFLLVYGIFMFRLSYLISQFIEQNMMLQEVSLLYDLVHTVPMLEEPAQPARLERIKGALSFDNVQFAYPDRPPVLKGITMDIRAGERVAIVGTSGNGKSTLLKLLDRFYDPTAGEIRLDGIPLQRLSFNDLRGSIGYVFQDTYLFGNTVRENIRFGNPEASDEEIEAAAKAAHAHTFITELSDGYDTMVGERGMKLSGGQKQRIAIARMMIKNPKILLLDEATSALDNVSENVVLDALQQLLTGRTTIAVAHRLSTVKDYDRIVVLDGGVIAEQGSYDELIEQRGLFYQLAAGEKRTDDTTQAAVPAGGEAIVLS</sequence>
<evidence type="ECO:0000256" key="6">
    <source>
        <dbReference type="ARBA" id="ARBA00023136"/>
    </source>
</evidence>
<keyword evidence="10" id="KW-0378">Hydrolase</keyword>
<dbReference type="InterPro" id="IPR017871">
    <property type="entry name" value="ABC_transporter-like_CS"/>
</dbReference>
<evidence type="ECO:0000256" key="5">
    <source>
        <dbReference type="ARBA" id="ARBA00022989"/>
    </source>
</evidence>
<comment type="caution">
    <text evidence="10">The sequence shown here is derived from an EMBL/GenBank/DDBJ whole genome shotgun (WGS) entry which is preliminary data.</text>
</comment>
<dbReference type="Pfam" id="PF00005">
    <property type="entry name" value="ABC_tran"/>
    <property type="match status" value="1"/>
</dbReference>
<evidence type="ECO:0000256" key="1">
    <source>
        <dbReference type="ARBA" id="ARBA00004651"/>
    </source>
</evidence>
<evidence type="ECO:0000313" key="10">
    <source>
        <dbReference type="EMBL" id="CAH1221751.1"/>
    </source>
</evidence>
<evidence type="ECO:0000256" key="4">
    <source>
        <dbReference type="ARBA" id="ARBA00022840"/>
    </source>
</evidence>
<evidence type="ECO:0000259" key="8">
    <source>
        <dbReference type="PROSITE" id="PS50893"/>
    </source>
</evidence>
<dbReference type="CDD" id="cd07346">
    <property type="entry name" value="ABC_6TM_exporters"/>
    <property type="match status" value="1"/>
</dbReference>
<organism evidence="10 11">
    <name type="scientific">Paenibacillus plantiphilus</name>
    <dbReference type="NCBI Taxonomy" id="2905650"/>
    <lineage>
        <taxon>Bacteria</taxon>
        <taxon>Bacillati</taxon>
        <taxon>Bacillota</taxon>
        <taxon>Bacilli</taxon>
        <taxon>Bacillales</taxon>
        <taxon>Paenibacillaceae</taxon>
        <taxon>Paenibacillus</taxon>
    </lineage>
</organism>
<accession>A0ABN8H1V2</accession>
<dbReference type="SUPFAM" id="SSF90123">
    <property type="entry name" value="ABC transporter transmembrane region"/>
    <property type="match status" value="1"/>
</dbReference>
<dbReference type="Pfam" id="PF00664">
    <property type="entry name" value="ABC_membrane"/>
    <property type="match status" value="1"/>
</dbReference>
<evidence type="ECO:0000256" key="2">
    <source>
        <dbReference type="ARBA" id="ARBA00022692"/>
    </source>
</evidence>
<dbReference type="EMBL" id="CAKMMF010000037">
    <property type="protein sequence ID" value="CAH1221751.1"/>
    <property type="molecule type" value="Genomic_DNA"/>
</dbReference>
<dbReference type="InterPro" id="IPR011527">
    <property type="entry name" value="ABC1_TM_dom"/>
</dbReference>
<feature type="transmembrane region" description="Helical" evidence="7">
    <location>
        <begin position="259"/>
        <end position="280"/>
    </location>
</feature>
<comment type="subcellular location">
    <subcellularLocation>
        <location evidence="1">Cell membrane</location>
        <topology evidence="1">Multi-pass membrane protein</topology>
    </subcellularLocation>
</comment>
<dbReference type="PROSITE" id="PS50929">
    <property type="entry name" value="ABC_TM1F"/>
    <property type="match status" value="1"/>
</dbReference>
<keyword evidence="4 10" id="KW-0067">ATP-binding</keyword>
<feature type="transmembrane region" description="Helical" evidence="7">
    <location>
        <begin position="30"/>
        <end position="54"/>
    </location>
</feature>